<dbReference type="SMART" id="SM00304">
    <property type="entry name" value="HAMP"/>
    <property type="match status" value="1"/>
</dbReference>
<evidence type="ECO:0000256" key="5">
    <source>
        <dbReference type="ARBA" id="ARBA00023224"/>
    </source>
</evidence>
<feature type="domain" description="HAMP" evidence="11">
    <location>
        <begin position="343"/>
        <end position="397"/>
    </location>
</feature>
<dbReference type="SUPFAM" id="SSF58104">
    <property type="entry name" value="Methyl-accepting chemotaxis protein (MCP) signaling domain"/>
    <property type="match status" value="1"/>
</dbReference>
<comment type="similarity">
    <text evidence="6">Belongs to the methyl-accepting chemotaxis (MCP) protein family.</text>
</comment>
<evidence type="ECO:0000259" key="11">
    <source>
        <dbReference type="PROSITE" id="PS50885"/>
    </source>
</evidence>
<name>A0A4R2FCU6_9GAMM</name>
<dbReference type="SMART" id="SM00283">
    <property type="entry name" value="MA"/>
    <property type="match status" value="1"/>
</dbReference>
<gene>
    <name evidence="12" type="ORF">EDC91_11659</name>
</gene>
<keyword evidence="2 9" id="KW-0812">Transmembrane</keyword>
<dbReference type="Gene3D" id="6.10.340.10">
    <property type="match status" value="1"/>
</dbReference>
<dbReference type="Gene3D" id="1.10.287.950">
    <property type="entry name" value="Methyl-accepting chemotaxis protein"/>
    <property type="match status" value="1"/>
</dbReference>
<feature type="coiled-coil region" evidence="8">
    <location>
        <begin position="473"/>
        <end position="500"/>
    </location>
</feature>
<dbReference type="PROSITE" id="PS50111">
    <property type="entry name" value="CHEMOTAXIS_TRANSDUC_2"/>
    <property type="match status" value="1"/>
</dbReference>
<dbReference type="PROSITE" id="PS50885">
    <property type="entry name" value="HAMP"/>
    <property type="match status" value="1"/>
</dbReference>
<evidence type="ECO:0000256" key="4">
    <source>
        <dbReference type="ARBA" id="ARBA00023136"/>
    </source>
</evidence>
<dbReference type="PANTHER" id="PTHR32089:SF119">
    <property type="entry name" value="METHYL-ACCEPTING CHEMOTAXIS PROTEIN CTPL"/>
    <property type="match status" value="1"/>
</dbReference>
<dbReference type="Proteomes" id="UP000294832">
    <property type="component" value="Unassembled WGS sequence"/>
</dbReference>
<evidence type="ECO:0000256" key="2">
    <source>
        <dbReference type="ARBA" id="ARBA00022692"/>
    </source>
</evidence>
<dbReference type="GO" id="GO:0016020">
    <property type="term" value="C:membrane"/>
    <property type="evidence" value="ECO:0007669"/>
    <property type="project" value="UniProtKB-SubCell"/>
</dbReference>
<evidence type="ECO:0000256" key="9">
    <source>
        <dbReference type="SAM" id="Phobius"/>
    </source>
</evidence>
<accession>A0A4R2FCU6</accession>
<evidence type="ECO:0000313" key="12">
    <source>
        <dbReference type="EMBL" id="TCN83079.1"/>
    </source>
</evidence>
<feature type="transmembrane region" description="Helical" evidence="9">
    <location>
        <begin position="6"/>
        <end position="31"/>
    </location>
</feature>
<dbReference type="OrthoDB" id="49457at2"/>
<keyword evidence="3 9" id="KW-1133">Transmembrane helix</keyword>
<dbReference type="AlphaFoldDB" id="A0A4R2FCU6"/>
<dbReference type="Pfam" id="PF00015">
    <property type="entry name" value="MCPsignal"/>
    <property type="match status" value="1"/>
</dbReference>
<evidence type="ECO:0000313" key="13">
    <source>
        <dbReference type="Proteomes" id="UP000294832"/>
    </source>
</evidence>
<keyword evidence="8" id="KW-0175">Coiled coil</keyword>
<sequence length="674" mass="75592">MRIHSIRFKVILPIAFLAVILVGLFGFMLLMTKVQNEAIRKQAEHYFEAVSVVLNADRDLYQARIAREKLLHGEGKIEDNLNDFNENAQQVHDRFNKFREYLADEPEIINPFQRFDSLYDKWLAASKTLIQSGQVQIEQSDGLQQLEQQFQSIRDMLNDAGDGLRQHTRDPQVQQQQDLNLYVEAISEVLNADRDIYQARLALLKFINGTGVSSENKQDFEENAAQVLQRFHNYRSYLIREPQLAAPYEKFDLLLANWLKGCRQLMNSTHQQQQQLSSEQKAADVSFADIRQVLDEAGEAIRQHARTAKEEVKKTIDSYQRIAMVIIGIAFIIALLFGYFVPLRLTQNVNDMTQRIREIAEGDGDLTQRINSSAKDELGDLAKEFDGFVEHLRNIILNIQSQSAALGDTTQLMNQVADQAGNITSALVNASDSIVSASSEMSMSNQQMAELAKGTAAESNNSSQLTNEGISVVNQANNAIEALVSDIETAQRSAAELEQSSDAIASVLEVIRKIAEQTNLLALNAAIEAARAGEQGRGFAVVSDEVRVLATRTQASTDEIESMIERLRRSVQQSSQAIHNSRGNADNTVENFSEVIRIFNTLKSSFDDVQGMAEQTAQATEEQFTVANHINQNLVSLKEQTDSVRTMSAQVQQQSNHLSELYQKLSKQVESFRV</sequence>
<feature type="domain" description="Methyl-accepting transducer" evidence="10">
    <location>
        <begin position="402"/>
        <end position="638"/>
    </location>
</feature>
<comment type="caution">
    <text evidence="12">The sequence shown here is derived from an EMBL/GenBank/DDBJ whole genome shotgun (WGS) entry which is preliminary data.</text>
</comment>
<proteinExistence type="inferred from homology"/>
<dbReference type="GO" id="GO:0007165">
    <property type="term" value="P:signal transduction"/>
    <property type="evidence" value="ECO:0007669"/>
    <property type="project" value="UniProtKB-KW"/>
</dbReference>
<feature type="transmembrane region" description="Helical" evidence="9">
    <location>
        <begin position="322"/>
        <end position="341"/>
    </location>
</feature>
<keyword evidence="4 9" id="KW-0472">Membrane</keyword>
<evidence type="ECO:0000256" key="8">
    <source>
        <dbReference type="SAM" id="Coils"/>
    </source>
</evidence>
<dbReference type="CDD" id="cd06225">
    <property type="entry name" value="HAMP"/>
    <property type="match status" value="1"/>
</dbReference>
<evidence type="ECO:0000256" key="6">
    <source>
        <dbReference type="ARBA" id="ARBA00029447"/>
    </source>
</evidence>
<reference evidence="12 13" key="1">
    <citation type="submission" date="2019-03" db="EMBL/GenBank/DDBJ databases">
        <title>Freshwater and sediment microbial communities from various areas in North America, analyzing microbe dynamics in response to fracking.</title>
        <authorList>
            <person name="Lamendella R."/>
        </authorList>
    </citation>
    <scope>NUCLEOTIDE SEQUENCE [LARGE SCALE GENOMIC DNA]</scope>
    <source>
        <strain evidence="12 13">74A</strain>
    </source>
</reference>
<dbReference type="GO" id="GO:0006935">
    <property type="term" value="P:chemotaxis"/>
    <property type="evidence" value="ECO:0007669"/>
    <property type="project" value="UniProtKB-ARBA"/>
</dbReference>
<dbReference type="InterPro" id="IPR004089">
    <property type="entry name" value="MCPsignal_dom"/>
</dbReference>
<evidence type="ECO:0000256" key="3">
    <source>
        <dbReference type="ARBA" id="ARBA00022989"/>
    </source>
</evidence>
<dbReference type="InterPro" id="IPR003660">
    <property type="entry name" value="HAMP_dom"/>
</dbReference>
<evidence type="ECO:0000256" key="7">
    <source>
        <dbReference type="PROSITE-ProRule" id="PRU00284"/>
    </source>
</evidence>
<keyword evidence="13" id="KW-1185">Reference proteome</keyword>
<protein>
    <submittedName>
        <fullName evidence="12">Methyl-accepting chemotaxis protein</fullName>
    </submittedName>
</protein>
<dbReference type="Pfam" id="PF00672">
    <property type="entry name" value="HAMP"/>
    <property type="match status" value="1"/>
</dbReference>
<comment type="subcellular location">
    <subcellularLocation>
        <location evidence="1">Membrane</location>
        <topology evidence="1">Multi-pass membrane protein</topology>
    </subcellularLocation>
</comment>
<evidence type="ECO:0000256" key="1">
    <source>
        <dbReference type="ARBA" id="ARBA00004141"/>
    </source>
</evidence>
<dbReference type="FunFam" id="1.10.287.950:FF:000001">
    <property type="entry name" value="Methyl-accepting chemotaxis sensory transducer"/>
    <property type="match status" value="1"/>
</dbReference>
<evidence type="ECO:0000259" key="10">
    <source>
        <dbReference type="PROSITE" id="PS50111"/>
    </source>
</evidence>
<organism evidence="12 13">
    <name type="scientific">Shewanella fodinae</name>
    <dbReference type="NCBI Taxonomy" id="552357"/>
    <lineage>
        <taxon>Bacteria</taxon>
        <taxon>Pseudomonadati</taxon>
        <taxon>Pseudomonadota</taxon>
        <taxon>Gammaproteobacteria</taxon>
        <taxon>Alteromonadales</taxon>
        <taxon>Shewanellaceae</taxon>
        <taxon>Shewanella</taxon>
    </lineage>
</organism>
<keyword evidence="5 7" id="KW-0807">Transducer</keyword>
<dbReference type="EMBL" id="SLWF01000016">
    <property type="protein sequence ID" value="TCN83079.1"/>
    <property type="molecule type" value="Genomic_DNA"/>
</dbReference>
<dbReference type="PANTHER" id="PTHR32089">
    <property type="entry name" value="METHYL-ACCEPTING CHEMOTAXIS PROTEIN MCPB"/>
    <property type="match status" value="1"/>
</dbReference>